<feature type="region of interest" description="Disordered" evidence="8">
    <location>
        <begin position="612"/>
        <end position="635"/>
    </location>
</feature>
<feature type="compositionally biased region" description="Basic and acidic residues" evidence="8">
    <location>
        <begin position="2370"/>
        <end position="2387"/>
    </location>
</feature>
<dbReference type="Gene3D" id="4.10.280.10">
    <property type="entry name" value="Helix-loop-helix DNA-binding domain"/>
    <property type="match status" value="1"/>
</dbReference>
<evidence type="ECO:0000256" key="2">
    <source>
        <dbReference type="ARBA" id="ARBA00023015"/>
    </source>
</evidence>
<dbReference type="InterPro" id="IPR032060">
    <property type="entry name" value="MGA_dom"/>
</dbReference>
<dbReference type="CDD" id="cd20195">
    <property type="entry name" value="T-box_MGA-like"/>
    <property type="match status" value="1"/>
</dbReference>
<dbReference type="PROSITE" id="PS01264">
    <property type="entry name" value="TBOX_2"/>
    <property type="match status" value="1"/>
</dbReference>
<dbReference type="Pfam" id="PF16059">
    <property type="entry name" value="MGA_dom"/>
    <property type="match status" value="1"/>
</dbReference>
<name>A0A6J0TMC3_9SAUR</name>
<feature type="region of interest" description="Disordered" evidence="8">
    <location>
        <begin position="275"/>
        <end position="317"/>
    </location>
</feature>
<keyword evidence="5 6" id="KW-0539">Nucleus</keyword>
<dbReference type="GeneID" id="110079004"/>
<keyword evidence="2" id="KW-0805">Transcription regulation</keyword>
<keyword evidence="7" id="KW-0175">Coiled coil</keyword>
<feature type="region of interest" description="Disordered" evidence="8">
    <location>
        <begin position="2283"/>
        <end position="2314"/>
    </location>
</feature>
<dbReference type="InterPro" id="IPR001699">
    <property type="entry name" value="TF_T-box"/>
</dbReference>
<feature type="region of interest" description="Disordered" evidence="8">
    <location>
        <begin position="1266"/>
        <end position="1317"/>
    </location>
</feature>
<evidence type="ECO:0000256" key="6">
    <source>
        <dbReference type="PROSITE-ProRule" id="PRU00201"/>
    </source>
</evidence>
<dbReference type="SUPFAM" id="SSF49417">
    <property type="entry name" value="p53-like transcription factors"/>
    <property type="match status" value="1"/>
</dbReference>
<dbReference type="SMART" id="SM00425">
    <property type="entry name" value="TBOX"/>
    <property type="match status" value="1"/>
</dbReference>
<feature type="coiled-coil region" evidence="7">
    <location>
        <begin position="2655"/>
        <end position="2682"/>
    </location>
</feature>
<dbReference type="PRINTS" id="PR00937">
    <property type="entry name" value="TBOX"/>
</dbReference>
<dbReference type="OrthoDB" id="6119313at2759"/>
<feature type="compositionally biased region" description="Polar residues" evidence="8">
    <location>
        <begin position="2933"/>
        <end position="2963"/>
    </location>
</feature>
<evidence type="ECO:0000256" key="4">
    <source>
        <dbReference type="ARBA" id="ARBA00023163"/>
    </source>
</evidence>
<dbReference type="CDD" id="cd18911">
    <property type="entry name" value="bHLHzip_MGA"/>
    <property type="match status" value="1"/>
</dbReference>
<keyword evidence="4" id="KW-0804">Transcription</keyword>
<dbReference type="InterPro" id="IPR018186">
    <property type="entry name" value="TF_T-box_CS"/>
</dbReference>
<feature type="region of interest" description="Disordered" evidence="8">
    <location>
        <begin position="2370"/>
        <end position="2424"/>
    </location>
</feature>
<dbReference type="InterPro" id="IPR037935">
    <property type="entry name" value="MAX_gene-associated_bHLHzip"/>
</dbReference>
<feature type="region of interest" description="Disordered" evidence="8">
    <location>
        <begin position="2999"/>
        <end position="3031"/>
    </location>
</feature>
<dbReference type="SUPFAM" id="SSF47459">
    <property type="entry name" value="HLH, helix-loop-helix DNA-binding domain"/>
    <property type="match status" value="1"/>
</dbReference>
<protein>
    <submittedName>
        <fullName evidence="12 13">MAX gene-associated protein isoform X1</fullName>
    </submittedName>
</protein>
<reference evidence="11 12" key="1">
    <citation type="submission" date="2025-05" db="UniProtKB">
        <authorList>
            <consortium name="RefSeq"/>
        </authorList>
    </citation>
    <scope>NUCLEOTIDE SEQUENCE [LARGE SCALE GENOMIC DNA]</scope>
</reference>
<dbReference type="Pfam" id="PF00010">
    <property type="entry name" value="HLH"/>
    <property type="match status" value="1"/>
</dbReference>
<organism evidence="11 13">
    <name type="scientific">Pogona vitticeps</name>
    <name type="common">central bearded dragon</name>
    <dbReference type="NCBI Taxonomy" id="103695"/>
    <lineage>
        <taxon>Eukaryota</taxon>
        <taxon>Metazoa</taxon>
        <taxon>Chordata</taxon>
        <taxon>Craniata</taxon>
        <taxon>Vertebrata</taxon>
        <taxon>Euteleostomi</taxon>
        <taxon>Lepidosauria</taxon>
        <taxon>Squamata</taxon>
        <taxon>Bifurcata</taxon>
        <taxon>Unidentata</taxon>
        <taxon>Episquamata</taxon>
        <taxon>Toxicofera</taxon>
        <taxon>Iguania</taxon>
        <taxon>Acrodonta</taxon>
        <taxon>Agamidae</taxon>
        <taxon>Amphibolurinae</taxon>
        <taxon>Pogona</taxon>
    </lineage>
</organism>
<evidence type="ECO:0000256" key="5">
    <source>
        <dbReference type="ARBA" id="ARBA00023242"/>
    </source>
</evidence>
<evidence type="ECO:0000259" key="10">
    <source>
        <dbReference type="PROSITE" id="PS50888"/>
    </source>
</evidence>
<proteinExistence type="predicted"/>
<dbReference type="PANTHER" id="PTHR11267:SF32">
    <property type="entry name" value="MAX GENE-ASSOCIATED PROTEIN"/>
    <property type="match status" value="1"/>
</dbReference>
<feature type="compositionally biased region" description="Polar residues" evidence="8">
    <location>
        <begin position="307"/>
        <end position="317"/>
    </location>
</feature>
<feature type="region of interest" description="Disordered" evidence="8">
    <location>
        <begin position="420"/>
        <end position="450"/>
    </location>
</feature>
<feature type="region of interest" description="Disordered" evidence="8">
    <location>
        <begin position="2933"/>
        <end position="2968"/>
    </location>
</feature>
<dbReference type="RefSeq" id="XP_020649385.2">
    <property type="nucleotide sequence ID" value="XM_020793726.2"/>
</dbReference>
<evidence type="ECO:0000313" key="13">
    <source>
        <dbReference type="RefSeq" id="XP_020649387.2"/>
    </source>
</evidence>
<dbReference type="InterPro" id="IPR036638">
    <property type="entry name" value="HLH_DNA-bd_sf"/>
</dbReference>
<comment type="subcellular location">
    <subcellularLocation>
        <location evidence="1 6">Nucleus</location>
    </subcellularLocation>
</comment>
<feature type="compositionally biased region" description="Basic and acidic residues" evidence="8">
    <location>
        <begin position="1266"/>
        <end position="1309"/>
    </location>
</feature>
<feature type="coiled-coil region" evidence="7">
    <location>
        <begin position="1122"/>
        <end position="1154"/>
    </location>
</feature>
<dbReference type="Pfam" id="PF00907">
    <property type="entry name" value="T-box"/>
    <property type="match status" value="1"/>
</dbReference>
<dbReference type="Gene3D" id="2.60.40.820">
    <property type="entry name" value="Transcription factor, T-box"/>
    <property type="match status" value="1"/>
</dbReference>
<evidence type="ECO:0000313" key="12">
    <source>
        <dbReference type="RefSeq" id="XP_020649385.2"/>
    </source>
</evidence>
<feature type="compositionally biased region" description="Polar residues" evidence="8">
    <location>
        <begin position="3019"/>
        <end position="3028"/>
    </location>
</feature>
<dbReference type="InterPro" id="IPR046360">
    <property type="entry name" value="T-box_DNA-bd"/>
</dbReference>
<feature type="region of interest" description="Disordered" evidence="8">
    <location>
        <begin position="3091"/>
        <end position="3114"/>
    </location>
</feature>
<feature type="region of interest" description="Disordered" evidence="8">
    <location>
        <begin position="1728"/>
        <end position="1764"/>
    </location>
</feature>
<dbReference type="Proteomes" id="UP001652642">
    <property type="component" value="Chromosome 1"/>
</dbReference>
<feature type="region of interest" description="Disordered" evidence="8">
    <location>
        <begin position="3255"/>
        <end position="3285"/>
    </location>
</feature>
<evidence type="ECO:0000256" key="7">
    <source>
        <dbReference type="SAM" id="Coils"/>
    </source>
</evidence>
<feature type="region of interest" description="Disordered" evidence="8">
    <location>
        <begin position="2245"/>
        <end position="2267"/>
    </location>
</feature>
<evidence type="ECO:0000259" key="9">
    <source>
        <dbReference type="PROSITE" id="PS50252"/>
    </source>
</evidence>
<feature type="region of interest" description="Disordered" evidence="8">
    <location>
        <begin position="516"/>
        <end position="561"/>
    </location>
</feature>
<evidence type="ECO:0000256" key="3">
    <source>
        <dbReference type="ARBA" id="ARBA00023125"/>
    </source>
</evidence>
<feature type="region of interest" description="Disordered" evidence="8">
    <location>
        <begin position="897"/>
        <end position="918"/>
    </location>
</feature>
<evidence type="ECO:0000256" key="8">
    <source>
        <dbReference type="SAM" id="MobiDB-lite"/>
    </source>
</evidence>
<dbReference type="InterPro" id="IPR008967">
    <property type="entry name" value="p53-like_TF_DNA-bd_sf"/>
</dbReference>
<feature type="domain" description="T-box" evidence="9">
    <location>
        <begin position="89"/>
        <end position="270"/>
    </location>
</feature>
<sequence>MENTGETSGVPKMENLSVVLGKQNGGTASSATPAFYVLVKQNTGKSDQGACISNQIDCGLTSSASTPVKSKVKSYLPADCTSGSVTVTLDNNNMWNEFYHRSTEMILTKQGRRMFPYCRYWIAGLESNLKYILVMDISPVDNFRYKWNGHSWEPSGKAEPHVLGRVFIHPESPSTGYYWMHQPVSFYKLKLTNNTLDQEGHIILHSMHRYLPRLHLIPADKATDVIQLNGPDVHTFTFSQTEFFAVTAYQNIQITQLKIDYNPFAKGFREDGLSSRVQRDVKQNSSSEQEESSVANSPSNHRHSSEGDTFSPEQRSLDTSFNGICNTDIERESLSPYHDLLDFVETDTCMSHDPLLKQEASESPVDIPCRSISQADSPLSTNGDVSVIKEEPVDDYDYEPNKVTDGISVKQEDVDNVTEEYSSSGDSILEQKLKKHKKKEEKETEITSRKRLQTSQLGVAKAKMLKSDTRKMPVVYLEPCAVTRNTVTVSGVSQPMLSSSKSEKSSSHSMDYFPNSSICSSLAKPETDERPNGNQTSESNMLQKNSSKKAQQENTETSSSIATTNRFSSCNLKSITCSAPFSSKAVSGGEKTSALKKHISHKSVIGVQHVELSGPRKRGRPRKIKHPGVGRPPKYAGKPVVTRTYASLCLDSTSLDIKPDLVDVDGVLFVSFASKEALDIHTVDRCEEKELQNTQTPSVAVGDRCSDQEIIKIQKLEKELLEDLKSFKYKQVIHPSLQEVGLKLNFVDPTMSIDLKYLGVQLPLSYSDDCTMWKNLGTGSISIDAGLPFVSRTGKTNDFTKIKGWQGKLHNSSKNEGIILEGSLKNRSAFCSDKLDEYLENEGKLLETSMGLSPSTSSCPVVYQLPTKSTSYVRTLDSVLKKQSTITASGCYGFKPLSMPSDSKKKRERVKNKKQTISKGKEKLFSKPVITLPVVSKQKRTLSVLEEKVTKVQTGSQGSNDVGTSMVPGTEENLPGKHTAVRQSQQPLQQSSRLPCLSKTQLKLMNVEDYALWSGKPRTYITEERADLSLAALLTAQASLKNKPIHKIIKWRTPPCNNDFCRLGCVCSSLALEKHQPTHCRKTDCMFGCTCLKRKVVLIKGDSKHKKTLKKPQHGKHKLHCGEKLEKQEEILEKEKEQDELKIKDKKKKKKKMEYTVCDTEPEKPVKNFPLWVKEDGEMDPEPVYIPTPSTSEPTKPTVPPILEVLCDNKPADSDIRLLTNGVKSPRVHTPRTTPVIREEDKDPIYLYFESMMTCARVRMYDRKTQEKNQHQKCLSDNEKSIEKECDSEPQSDKTEKDKEPESRTKTEEDKEPEEENWWFSCSAEDPSTSYVHHTTPGGRTNLIEIVSECNWEEDRSEILTILSQHINNRMPKSFKVGNFTIDLESESNTWDEKNAAIHSSRVKISMPSCQNKSEMAQISVLEAPNDRLSSCKRREQINLLTPGMLREHRKKGLPFYAGLSPAGKLIAHTCKSDLDPSCLIQVNGKNYPQAKLLLGQMGALHPTSRLAAYLTGRLRPAMLDLSTISMVISKVASSAKCTASEPKSTEVPTSETSKTTFSNSTSNSTVTGPNVRVTAHRQIAARPSTEGVTSQLVVSAVGALQQKIPGIRTPQPLTGPQIFNIKSSPLSFGTNVVTTTMPSVPITIPSLSPCNNATSSSGIAIMNALGKPENTTGSATPTTATVKITKSTEIAAPVATIAFAKSVVATSTPGSSASLCTVIPVTASTDTVTTPPSPVACGGPGPSGISLSNQKPGTTSPPGLPPGAEKRMGPRLLLIPVHPGSPTLRPPQNMQLGQGKRMILQPIRNPGGANLYRHPNGQIIQLVPLHQLQPAGSQPSSQTVMFRNPGSVVGIRLPEPSKTSETPICQPSAVSSVISTTLTPTTPVLSATTSSPPTSTEATTILSETLTTSVSSVLPSTPCKDFPLISLPPAVLPTPPAVETSSTLSVLSSISTPLLTVSPSAAPVLPTAKTQSASPSAFAPSVLPVSCSAVSVSSLIDAPSTLPKPATTEGSSVLSVFSTAEMFMKVAEPSSTSPLISETTSVSPTHPTISCTSETIRSAPELPISVSQAVSVMPPAFVPVSQAGTLTLRISPSGIRSMNSDYKITCSKSEQPNSKDNLISLHSGSFALLQFPEQNNAPSSIVKQTVSLQVKNNEISAIRVEEKTACSQALKKVVESEENKLSSYQLQSNTEETMCERLKRAEKGTKMLEQTSNNVPIVKSAVSSLDYSFICEKQTCERKEVMVKKKQHAKSPEDSPGVLSHTPDDVPEICSQSAALAHNTLKQQKGTQLNISEGEQTTDSDHTNSPPPDSEEVEPLLLDAEDGIILEQSQKSVSKHKENINFTEGLPKDIKPLLSSFENQDPEPIIRNVEEKKDSMTGNGEEEHIAGKPKVVSRRLQSAQGDKYVDSAQESLSKTNPSCQDDCNTSMHKNANTHIQEEKLSIKNKFAEISRTGSKSSRQSIALENKTSTGTDKFLEKFAKCTEQSEQKTGHLRNSPLIIDITTDDTEKDEKTDDSADEMMDEISGYQSEDIVNTEMMDEDQSSEAEETVDIETVEELSEKINIARLKATASYTLLSKQLYLVCDPSNKMMAKAPKQSESPNKKPKNAEEAFANYRQTHTANERRRRKEMRGLFEKLKATLKLDSLPKVSKCFILKQALEEIQGLTDQADKLTGQKKLLMRKQDTLIRKVSALSGKTQEVVLKKLEYIYAKQKAVEAQKKKQQLEEPLKIIETTETATETIQLPVENSPPSVTKEVKPVVLSNRRTKPLILSRKGSHIIGDTPSMALTNASLVMTTDGQVLAIKSPLVPGQVASLPSTLLQTELMSENDSNNRTVQQGITSVMIQLPSSAVPVQVKGILPASTVPIALSAVANSSASSIAEVAPELSSENEDSFMMPRIVNVTSLATKEATHLNLGVNKNPYLSLPGDSQTFQPSFLSQETTSLHSELKSQTSGKARNNTGTAQDFHEEDIIPQIVNVSTSKGSSASFATEFSIEEPVGSQTRAKLMDKKNDRQKSKDSSFQTLQQPKDSGLEMELQKVASLIHEPSLDTSDFMDIEENDDTDETLTSLLNEIAFLNQQLNDDASDISELPSFSLGSTENRREPTTAGSSPFQFGTVGGNLKDLSVIRGNSDSITPLLLHLDDDDLPDGNKNSEVVSSESESLKFMLSSKVKDQNPDLPAVNNAGNKKTVVSLSKPRNVSPPFLQMKTNLETGKTDMAWRPMPKLAPLGLKAANFLLDSEGQNIKAMPSLAHVPSKEIKTAQPVTSPSPDPKAMLTLPLVPKKSK</sequence>
<dbReference type="InterPro" id="IPR011598">
    <property type="entry name" value="bHLH_dom"/>
</dbReference>
<feature type="region of interest" description="Disordered" evidence="8">
    <location>
        <begin position="1539"/>
        <end position="1569"/>
    </location>
</feature>
<dbReference type="SMART" id="SM00353">
    <property type="entry name" value="HLH"/>
    <property type="match status" value="1"/>
</dbReference>
<evidence type="ECO:0000313" key="11">
    <source>
        <dbReference type="Proteomes" id="UP001652642"/>
    </source>
</evidence>
<keyword evidence="11" id="KW-1185">Reference proteome</keyword>
<feature type="compositionally biased region" description="Polar residues" evidence="8">
    <location>
        <begin position="2283"/>
        <end position="2298"/>
    </location>
</feature>
<feature type="compositionally biased region" description="Basic and acidic residues" evidence="8">
    <location>
        <begin position="3005"/>
        <end position="3018"/>
    </location>
</feature>
<feature type="domain" description="BHLH" evidence="10">
    <location>
        <begin position="2614"/>
        <end position="2665"/>
    </location>
</feature>
<feature type="compositionally biased region" description="Low complexity" evidence="8">
    <location>
        <begin position="1550"/>
        <end position="1568"/>
    </location>
</feature>
<keyword evidence="3 6" id="KW-0238">DNA-binding</keyword>
<feature type="compositionally biased region" description="Basic residues" evidence="8">
    <location>
        <begin position="904"/>
        <end position="916"/>
    </location>
</feature>
<feature type="compositionally biased region" description="Basic residues" evidence="8">
    <location>
        <begin position="615"/>
        <end position="628"/>
    </location>
</feature>
<gene>
    <name evidence="12 13" type="primary">MGA</name>
</gene>
<dbReference type="PANTHER" id="PTHR11267">
    <property type="entry name" value="T-BOX PROTEIN-RELATED"/>
    <property type="match status" value="1"/>
</dbReference>
<comment type="caution">
    <text evidence="6">Lacks conserved residue(s) required for the propagation of feature annotation.</text>
</comment>
<feature type="compositionally biased region" description="Polar residues" evidence="8">
    <location>
        <begin position="2409"/>
        <end position="2424"/>
    </location>
</feature>
<accession>A0A6J0TMC3</accession>
<evidence type="ECO:0000256" key="1">
    <source>
        <dbReference type="ARBA" id="ARBA00004123"/>
    </source>
</evidence>
<feature type="compositionally biased region" description="Polar residues" evidence="8">
    <location>
        <begin position="532"/>
        <end position="561"/>
    </location>
</feature>
<dbReference type="RefSeq" id="XP_020649387.2">
    <property type="nucleotide sequence ID" value="XM_020793728.2"/>
</dbReference>
<dbReference type="InterPro" id="IPR036960">
    <property type="entry name" value="T-box_sf"/>
</dbReference>
<dbReference type="PROSITE" id="PS50252">
    <property type="entry name" value="TBOX_3"/>
    <property type="match status" value="1"/>
</dbReference>
<dbReference type="PROSITE" id="PS50888">
    <property type="entry name" value="BHLH"/>
    <property type="match status" value="1"/>
</dbReference>